<proteinExistence type="predicted"/>
<reference evidence="3 4" key="1">
    <citation type="submission" date="2018-11" db="EMBL/GenBank/DDBJ databases">
        <authorList>
            <person name="Zhou Z."/>
            <person name="Wang G."/>
        </authorList>
    </citation>
    <scope>NUCLEOTIDE SEQUENCE [LARGE SCALE GENOMIC DNA]</scope>
    <source>
        <strain evidence="3 4">KCTC52004</strain>
    </source>
</reference>
<evidence type="ECO:0000256" key="1">
    <source>
        <dbReference type="SAM" id="SignalP"/>
    </source>
</evidence>
<name>A0A3P1BSA9_9BACT</name>
<dbReference type="RefSeq" id="WP_124874253.1">
    <property type="nucleotide sequence ID" value="NZ_RQJO01000008.1"/>
</dbReference>
<dbReference type="EMBL" id="RQJO01000008">
    <property type="protein sequence ID" value="RRB03982.1"/>
    <property type="molecule type" value="Genomic_DNA"/>
</dbReference>
<gene>
    <name evidence="3" type="ORF">EHT25_10655</name>
</gene>
<comment type="caution">
    <text evidence="3">The sequence shown here is derived from an EMBL/GenBank/DDBJ whole genome shotgun (WGS) entry which is preliminary data.</text>
</comment>
<dbReference type="Proteomes" id="UP000271925">
    <property type="component" value="Unassembled WGS sequence"/>
</dbReference>
<feature type="domain" description="YHS" evidence="2">
    <location>
        <begin position="40"/>
        <end position="86"/>
    </location>
</feature>
<evidence type="ECO:0000313" key="4">
    <source>
        <dbReference type="Proteomes" id="UP000271925"/>
    </source>
</evidence>
<organism evidence="3 4">
    <name type="scientific">Larkinella rosea</name>
    <dbReference type="NCBI Taxonomy" id="2025312"/>
    <lineage>
        <taxon>Bacteria</taxon>
        <taxon>Pseudomonadati</taxon>
        <taxon>Bacteroidota</taxon>
        <taxon>Cytophagia</taxon>
        <taxon>Cytophagales</taxon>
        <taxon>Spirosomataceae</taxon>
        <taxon>Larkinella</taxon>
    </lineage>
</organism>
<dbReference type="Pfam" id="PF04945">
    <property type="entry name" value="YHS"/>
    <property type="match status" value="1"/>
</dbReference>
<evidence type="ECO:0000259" key="2">
    <source>
        <dbReference type="Pfam" id="PF04945"/>
    </source>
</evidence>
<dbReference type="OrthoDB" id="344729at2"/>
<protein>
    <submittedName>
        <fullName evidence="3">YHS domain-containing protein</fullName>
    </submittedName>
</protein>
<evidence type="ECO:0000313" key="3">
    <source>
        <dbReference type="EMBL" id="RRB03982.1"/>
    </source>
</evidence>
<keyword evidence="1" id="KW-0732">Signal</keyword>
<keyword evidence="4" id="KW-1185">Reference proteome</keyword>
<dbReference type="NCBIfam" id="NF041384">
    <property type="entry name" value="YHS_seleno_dom"/>
    <property type="match status" value="1"/>
</dbReference>
<feature type="chain" id="PRO_5018127121" evidence="1">
    <location>
        <begin position="22"/>
        <end position="148"/>
    </location>
</feature>
<accession>A0A3P1BSA9</accession>
<dbReference type="AlphaFoldDB" id="A0A3P1BSA9"/>
<sequence length="148" mass="17019">MQANFFRLTAILLFVVTTTFAQKPAIFSKDDKAIGGYDPVGYFTEGKPVMGSSDFTWSWQGANWQFASEKNRTAFKAEPERFAPQYGGYCAFGMSRGYKAPTEADAWTIVDNKLYFNYNQKVRTEWDKDRPGYIQKADKSWVEVKEKK</sequence>
<dbReference type="InterPro" id="IPR007029">
    <property type="entry name" value="YHS_dom"/>
</dbReference>
<feature type="signal peptide" evidence="1">
    <location>
        <begin position="1"/>
        <end position="21"/>
    </location>
</feature>